<evidence type="ECO:0000256" key="5">
    <source>
        <dbReference type="ARBA" id="ARBA00022679"/>
    </source>
</evidence>
<evidence type="ECO:0000259" key="12">
    <source>
        <dbReference type="Pfam" id="PF02366"/>
    </source>
</evidence>
<feature type="region of interest" description="Disordered" evidence="11">
    <location>
        <begin position="1"/>
        <end position="27"/>
    </location>
</feature>
<evidence type="ECO:0000256" key="7">
    <source>
        <dbReference type="ARBA" id="ARBA00022989"/>
    </source>
</evidence>
<dbReference type="InterPro" id="IPR027005">
    <property type="entry name" value="PMT-like"/>
</dbReference>
<comment type="caution">
    <text evidence="14">The sequence shown here is derived from an EMBL/GenBank/DDBJ whole genome shotgun (WGS) entry which is preliminary data.</text>
</comment>
<keyword evidence="7 10" id="KW-1133">Transmembrane helix</keyword>
<evidence type="ECO:0000256" key="3">
    <source>
        <dbReference type="ARBA" id="ARBA00007222"/>
    </source>
</evidence>
<dbReference type="InterPro" id="IPR032421">
    <property type="entry name" value="PMT_4TMC"/>
</dbReference>
<protein>
    <recommendedName>
        <fullName evidence="9 10">Polyprenol-phosphate-mannose--protein mannosyltransferase</fullName>
        <ecNumber evidence="10">2.4.1.-</ecNumber>
    </recommendedName>
</protein>
<proteinExistence type="inferred from homology"/>
<evidence type="ECO:0000256" key="4">
    <source>
        <dbReference type="ARBA" id="ARBA00022676"/>
    </source>
</evidence>
<keyword evidence="8 10" id="KW-0472">Membrane</keyword>
<comment type="subcellular location">
    <subcellularLocation>
        <location evidence="10">Cell membrane</location>
    </subcellularLocation>
    <subcellularLocation>
        <location evidence="1">Endomembrane system</location>
        <topology evidence="1">Multi-pass membrane protein</topology>
    </subcellularLocation>
</comment>
<organism evidence="14 15">
    <name type="scientific">Yinghuangia aomiensis</name>
    <dbReference type="NCBI Taxonomy" id="676205"/>
    <lineage>
        <taxon>Bacteria</taxon>
        <taxon>Bacillati</taxon>
        <taxon>Actinomycetota</taxon>
        <taxon>Actinomycetes</taxon>
        <taxon>Kitasatosporales</taxon>
        <taxon>Streptomycetaceae</taxon>
        <taxon>Yinghuangia</taxon>
    </lineage>
</organism>
<feature type="transmembrane region" description="Helical" evidence="10">
    <location>
        <begin position="455"/>
        <end position="472"/>
    </location>
</feature>
<feature type="transmembrane region" description="Helical" evidence="10">
    <location>
        <begin position="214"/>
        <end position="234"/>
    </location>
</feature>
<evidence type="ECO:0000259" key="13">
    <source>
        <dbReference type="Pfam" id="PF16192"/>
    </source>
</evidence>
<feature type="transmembrane region" description="Helical" evidence="10">
    <location>
        <begin position="537"/>
        <end position="560"/>
    </location>
</feature>
<accession>A0ABP9H7G8</accession>
<dbReference type="PANTHER" id="PTHR10050">
    <property type="entry name" value="DOLICHYL-PHOSPHATE-MANNOSE--PROTEIN MANNOSYLTRANSFERASE"/>
    <property type="match status" value="1"/>
</dbReference>
<evidence type="ECO:0000256" key="10">
    <source>
        <dbReference type="RuleBase" id="RU367007"/>
    </source>
</evidence>
<keyword evidence="6 10" id="KW-0812">Transmembrane</keyword>
<feature type="transmembrane region" description="Helical" evidence="10">
    <location>
        <begin position="163"/>
        <end position="180"/>
    </location>
</feature>
<dbReference type="PANTHER" id="PTHR10050:SF46">
    <property type="entry name" value="PROTEIN O-MANNOSYL-TRANSFERASE 2"/>
    <property type="match status" value="1"/>
</dbReference>
<dbReference type="Proteomes" id="UP001500466">
    <property type="component" value="Unassembled WGS sequence"/>
</dbReference>
<dbReference type="EMBL" id="BAABHS010000009">
    <property type="protein sequence ID" value="GAA4963053.1"/>
    <property type="molecule type" value="Genomic_DNA"/>
</dbReference>
<evidence type="ECO:0000313" key="15">
    <source>
        <dbReference type="Proteomes" id="UP001500466"/>
    </source>
</evidence>
<comment type="similarity">
    <text evidence="3 10">Belongs to the glycosyltransferase 39 family.</text>
</comment>
<dbReference type="EC" id="2.4.1.-" evidence="10"/>
<keyword evidence="15" id="KW-1185">Reference proteome</keyword>
<keyword evidence="4 10" id="KW-0328">Glycosyltransferase</keyword>
<comment type="pathway">
    <text evidence="2 10">Protein modification; protein glycosylation.</text>
</comment>
<dbReference type="InterPro" id="IPR003342">
    <property type="entry name" value="ArnT-like_N"/>
</dbReference>
<evidence type="ECO:0000256" key="8">
    <source>
        <dbReference type="ARBA" id="ARBA00023136"/>
    </source>
</evidence>
<dbReference type="RefSeq" id="WP_425584939.1">
    <property type="nucleotide sequence ID" value="NZ_BAABHS010000009.1"/>
</dbReference>
<keyword evidence="10" id="KW-1003">Cell membrane</keyword>
<feature type="domain" description="Protein O-mannosyl-transferase C-terminal four TM" evidence="13">
    <location>
        <begin position="388"/>
        <end position="579"/>
    </location>
</feature>
<sequence>MTSDVATENPTRRRPPDDGGGTAVSEADAGAWSRTLARFGFRPRPRVSLRERLVPGFTDSSPYTGGGWLPCLLVTLMAGFLRFWKLGQPDAVIFDETYYAKDGWSLIKLGYEGTWADPDKANPPFVHGDYGSFLNDPGSYIVHPPVGKWIIGFGEWVFGISPFGWRFMVALLGTLSVLMLCRIGRRLFRSTLLGCIAGLLMSLDGLHFVMSRTALLDLVLMFFVLAAFGALLIDRDDARATAARRMRDGIDPHRALKMGLGLRPWRIVAGICLGLACGTKWSGVPIVFGFVLLALFWDAGARRAAGAAGWRVYAAVVRRDLPWAFLSVVVVALVVYIWSWSGWLMTDGGYFRDWAHGRDGLSPDHFSLGPVKISGLPQFDMTWMPESLRSLWHYHSEMWTFHNHLSDPHVYQSNAWSWLVLGRPVSYYFESPSNGQDGCHVDKCAQEVLGIGTPFLWWAACFAVLFLLYRWAARRDWRAGAILCGLAVGILPWLAKQDRTIFLFYAVVFVPFLALAVAMMIGAILGPPGSSDKRRAWGAAAAVGLIALIAWNFLYFYPIFTGTTIPYSDWQDRMWWTTWI</sequence>
<feature type="domain" description="ArnT-like N-terminal" evidence="12">
    <location>
        <begin position="73"/>
        <end position="298"/>
    </location>
</feature>
<name>A0ABP9H7G8_9ACTN</name>
<evidence type="ECO:0000313" key="14">
    <source>
        <dbReference type="EMBL" id="GAA4963053.1"/>
    </source>
</evidence>
<evidence type="ECO:0000256" key="6">
    <source>
        <dbReference type="ARBA" id="ARBA00022692"/>
    </source>
</evidence>
<evidence type="ECO:0000256" key="2">
    <source>
        <dbReference type="ARBA" id="ARBA00004922"/>
    </source>
</evidence>
<dbReference type="Pfam" id="PF16192">
    <property type="entry name" value="PMT_4TMC"/>
    <property type="match status" value="1"/>
</dbReference>
<evidence type="ECO:0000256" key="9">
    <source>
        <dbReference type="ARBA" id="ARBA00093617"/>
    </source>
</evidence>
<keyword evidence="5 10" id="KW-0808">Transferase</keyword>
<evidence type="ECO:0000256" key="11">
    <source>
        <dbReference type="SAM" id="MobiDB-lite"/>
    </source>
</evidence>
<gene>
    <name evidence="14" type="ORF">GCM10023205_28560</name>
</gene>
<feature type="transmembrane region" description="Helical" evidence="10">
    <location>
        <begin position="321"/>
        <end position="340"/>
    </location>
</feature>
<comment type="function">
    <text evidence="10">Protein O-mannosyltransferase that catalyzes the transfer of a single mannose residue from a polyprenol phospho-mannosyl lipidic donor to the hydroxyl group of selected serine and threonine residues in acceptor proteins.</text>
</comment>
<reference evidence="15" key="1">
    <citation type="journal article" date="2019" name="Int. J. Syst. Evol. Microbiol.">
        <title>The Global Catalogue of Microorganisms (GCM) 10K type strain sequencing project: providing services to taxonomists for standard genome sequencing and annotation.</title>
        <authorList>
            <consortium name="The Broad Institute Genomics Platform"/>
            <consortium name="The Broad Institute Genome Sequencing Center for Infectious Disease"/>
            <person name="Wu L."/>
            <person name="Ma J."/>
        </authorList>
    </citation>
    <scope>NUCLEOTIDE SEQUENCE [LARGE SCALE GENOMIC DNA]</scope>
    <source>
        <strain evidence="15">JCM 17986</strain>
    </source>
</reference>
<dbReference type="Pfam" id="PF02366">
    <property type="entry name" value="PMT"/>
    <property type="match status" value="1"/>
</dbReference>
<evidence type="ECO:0000256" key="1">
    <source>
        <dbReference type="ARBA" id="ARBA00004127"/>
    </source>
</evidence>
<feature type="transmembrane region" description="Helical" evidence="10">
    <location>
        <begin position="187"/>
        <end position="208"/>
    </location>
</feature>
<feature type="transmembrane region" description="Helical" evidence="10">
    <location>
        <begin position="479"/>
        <end position="495"/>
    </location>
</feature>
<feature type="transmembrane region" description="Helical" evidence="10">
    <location>
        <begin position="501"/>
        <end position="525"/>
    </location>
</feature>